<organism evidence="2">
    <name type="scientific">Nucleocytoviricota sp</name>
    <dbReference type="NCBI Taxonomy" id="2809609"/>
    <lineage>
        <taxon>Viruses</taxon>
        <taxon>Varidnaviria</taxon>
        <taxon>Bamfordvirae</taxon>
        <taxon>Nucleocytoviricota</taxon>
    </lineage>
</organism>
<dbReference type="EMBL" id="OP765507">
    <property type="protein sequence ID" value="UZT28810.1"/>
    <property type="molecule type" value="Genomic_DNA"/>
</dbReference>
<accession>A0A9E8G833</accession>
<reference evidence="2" key="1">
    <citation type="submission" date="2022-10" db="EMBL/GenBank/DDBJ databases">
        <title>Genomics discovery of giant fungal viruses from subsurface oceanic crustal fluids.</title>
        <authorList>
            <person name="Bhattacharjee A.S."/>
            <person name="Schulz F."/>
            <person name="Woyke T."/>
            <person name="Orcutt B.N."/>
            <person name="Matinez Martinez J."/>
        </authorList>
    </citation>
    <scope>NUCLEOTIDE SEQUENCE</scope>
    <source>
        <strain evidence="2">VSAG1.JdFR</strain>
        <strain evidence="3">VSAG8.JdFR</strain>
    </source>
</reference>
<feature type="transmembrane region" description="Helical" evidence="1">
    <location>
        <begin position="36"/>
        <end position="54"/>
    </location>
</feature>
<feature type="transmembrane region" description="Helical" evidence="1">
    <location>
        <begin position="6"/>
        <end position="24"/>
    </location>
</feature>
<evidence type="ECO:0000313" key="3">
    <source>
        <dbReference type="EMBL" id="UZT29136.1"/>
    </source>
</evidence>
<keyword evidence="1" id="KW-0472">Membrane</keyword>
<dbReference type="EMBL" id="OP765584">
    <property type="protein sequence ID" value="UZT29136.1"/>
    <property type="molecule type" value="Genomic_DNA"/>
</dbReference>
<sequence length="79" mass="9146">MTNNFLISLIISIIYIIFKFLDMRYIKKENKPLKDLILDSCVVFISSILTFLLFEQFNLSEMLNSGEPTPEVFTGSAEF</sequence>
<name>A0A9E8G833_9VIRU</name>
<evidence type="ECO:0000256" key="1">
    <source>
        <dbReference type="SAM" id="Phobius"/>
    </source>
</evidence>
<keyword evidence="1" id="KW-0812">Transmembrane</keyword>
<evidence type="ECO:0000313" key="2">
    <source>
        <dbReference type="EMBL" id="UZT28810.1"/>
    </source>
</evidence>
<protein>
    <submittedName>
        <fullName evidence="2">Uncharacterized protein</fullName>
    </submittedName>
</protein>
<proteinExistence type="predicted"/>
<keyword evidence="1" id="KW-1133">Transmembrane helix</keyword>